<sequence length="254" mass="27109">MADGMSTPIEDVKVGGQVLATDPETGEQTARTVLATIVGTGAKTLVEITIDATTEKPAGDEGDGSGAPGPTAVGDVILATDGYPFWVPEPGQWVDAIDLTPGMWLQTSAGTWVQITAIQAWTQAATVHNLTIQSDHTYQVVAGNQAILVHNDDPDGWSSPFDLERTHPIGGNASSKLVRKITESMRNGRWQGGPISVVENDGRRFIVDGHHRTAAAKRAGIDVPYKIVDLPHKGYSGMDDVMESWSVCGNDRLR</sequence>
<dbReference type="SMART" id="SM00470">
    <property type="entry name" value="ParB"/>
    <property type="match status" value="1"/>
</dbReference>
<name>A0AA97LZ43_9ACTN</name>
<evidence type="ECO:0000313" key="2">
    <source>
        <dbReference type="EMBL" id="UOE20673.1"/>
    </source>
</evidence>
<dbReference type="AlphaFoldDB" id="A0AA97LZ43"/>
<dbReference type="CDD" id="cd16387">
    <property type="entry name" value="ParB_N_Srx"/>
    <property type="match status" value="1"/>
</dbReference>
<keyword evidence="3" id="KW-1185">Reference proteome</keyword>
<gene>
    <name evidence="2" type="ORF">NI17_005550</name>
</gene>
<feature type="domain" description="ParB-like N-terminal" evidence="1">
    <location>
        <begin position="156"/>
        <end position="251"/>
    </location>
</feature>
<dbReference type="InterPro" id="IPR036844">
    <property type="entry name" value="Hint_dom_sf"/>
</dbReference>
<proteinExistence type="predicted"/>
<dbReference type="Proteomes" id="UP000265719">
    <property type="component" value="Chromosome"/>
</dbReference>
<dbReference type="EMBL" id="CP063196">
    <property type="protein sequence ID" value="UOE20673.1"/>
    <property type="molecule type" value="Genomic_DNA"/>
</dbReference>
<evidence type="ECO:0000313" key="3">
    <source>
        <dbReference type="Proteomes" id="UP000265719"/>
    </source>
</evidence>
<dbReference type="InterPro" id="IPR036086">
    <property type="entry name" value="ParB/Sulfiredoxin_sf"/>
</dbReference>
<protein>
    <submittedName>
        <fullName evidence="2">ParB N-terminal domain-containing protein</fullName>
    </submittedName>
</protein>
<dbReference type="SUPFAM" id="SSF110849">
    <property type="entry name" value="ParB/Sulfiredoxin"/>
    <property type="match status" value="1"/>
</dbReference>
<dbReference type="RefSeq" id="WP_147416890.1">
    <property type="nucleotide sequence ID" value="NZ_CP063196.1"/>
</dbReference>
<dbReference type="KEGG" id="thao:NI17_005550"/>
<organism evidence="2 3">
    <name type="scientific">Thermobifida halotolerans</name>
    <dbReference type="NCBI Taxonomy" id="483545"/>
    <lineage>
        <taxon>Bacteria</taxon>
        <taxon>Bacillati</taxon>
        <taxon>Actinomycetota</taxon>
        <taxon>Actinomycetes</taxon>
        <taxon>Streptosporangiales</taxon>
        <taxon>Nocardiopsidaceae</taxon>
        <taxon>Thermobifida</taxon>
    </lineage>
</organism>
<reference evidence="2" key="1">
    <citation type="submission" date="2020-10" db="EMBL/GenBank/DDBJ databases">
        <title>De novo genome project of the cellulose decomposer Thermobifida halotolerans type strain.</title>
        <authorList>
            <person name="Nagy I."/>
            <person name="Horvath B."/>
            <person name="Kukolya J."/>
            <person name="Nagy I."/>
            <person name="Orsini M."/>
        </authorList>
    </citation>
    <scope>NUCLEOTIDE SEQUENCE</scope>
    <source>
        <strain evidence="2">DSM 44931</strain>
    </source>
</reference>
<dbReference type="Gene3D" id="2.170.16.10">
    <property type="entry name" value="Hedgehog/Intein (Hint) domain"/>
    <property type="match status" value="1"/>
</dbReference>
<dbReference type="Gene3D" id="3.90.1530.10">
    <property type="entry name" value="Conserved hypothetical protein from pyrococcus furiosus pfu- 392566-001, ParB domain"/>
    <property type="match status" value="1"/>
</dbReference>
<dbReference type="Pfam" id="PF07591">
    <property type="entry name" value="PT-HINT"/>
    <property type="match status" value="1"/>
</dbReference>
<accession>A0AA97LZ43</accession>
<dbReference type="InterPro" id="IPR003115">
    <property type="entry name" value="ParB_N"/>
</dbReference>
<dbReference type="SUPFAM" id="SSF51294">
    <property type="entry name" value="Hedgehog/intein (Hint) domain"/>
    <property type="match status" value="1"/>
</dbReference>
<evidence type="ECO:0000259" key="1">
    <source>
        <dbReference type="SMART" id="SM00470"/>
    </source>
</evidence>